<feature type="domain" description="Diiron non-heme beta-hydroxylase N-terminal" evidence="1">
    <location>
        <begin position="10"/>
        <end position="212"/>
    </location>
</feature>
<dbReference type="AlphaFoldDB" id="A0A3M8SXA1"/>
<evidence type="ECO:0000313" key="2">
    <source>
        <dbReference type="EMBL" id="RNF83322.1"/>
    </source>
</evidence>
<dbReference type="PANTHER" id="PTHR15032">
    <property type="entry name" value="N-ACYL-PHOSPHATIDYLETHANOLAMINE-HYDROLYZING PHOSPHOLIPASE D"/>
    <property type="match status" value="1"/>
</dbReference>
<reference evidence="2 3" key="1">
    <citation type="submission" date="2018-11" db="EMBL/GenBank/DDBJ databases">
        <title>Lysobacter cryohumiis sp. nov., isolated from soil in the Tianshan Mountains, Xinjiang, China.</title>
        <authorList>
            <person name="Luo Y."/>
            <person name="Sheng H."/>
        </authorList>
    </citation>
    <scope>NUCLEOTIDE SEQUENCE [LARGE SCALE GENOMIC DNA]</scope>
    <source>
        <strain evidence="2 3">ZS60</strain>
    </source>
</reference>
<sequence>MTQKTFKSLAPGIRSIPLINSWFAHMYLVAPSTFGHYTRYHLDLLDSFVDDPSQHLESIKIPELIGGPFINYTGDPADMAKFRDRTRERCGTQLRGAEAINGMYQMLLAQAKGSGVPGLYAQVDELIRHGVELSYDVCKNPVARIIEKVLYESPLYDASLQTCILEKATYEPRTFVLSTPQIRRQPSSVELRLPFGDPLWNHMSSGRHDIGELLEMLRPHIDDPAREMPLLEGMFIDHPSRPKADDLAADKVRVRYFGHACVLVECAGVSVLVDPLISYPGESTVDHFTFDDLPARIDYVLITHPHQDHVVLETLLRLRSKVDHVVVGRAGGGNLPDVSLKLMLNYCGFGQVIELGEYESIEFEGGRIIGAPFYGEHADLDIRSKLAFGVQMHDVNCLFFADSNPPMAEFYAPLKKLMPRIDCLFLGMECVGAPATWLYGPLLQKMLTRGEDQSRRLDGCDAAKALEMHRYFDPERIFVYAMGAEPWLTHITSILYSEELPQFKEARVLESTVRSQGRQAEVLYGKRELLL</sequence>
<gene>
    <name evidence="2" type="ORF">EER27_12585</name>
</gene>
<dbReference type="RefSeq" id="WP_123088453.1">
    <property type="nucleotide sequence ID" value="NZ_RIBS01000005.1"/>
</dbReference>
<dbReference type="OrthoDB" id="5657199at2"/>
<dbReference type="Pfam" id="PF18456">
    <property type="entry name" value="CmlA_N"/>
    <property type="match status" value="1"/>
</dbReference>
<dbReference type="PANTHER" id="PTHR15032:SF32">
    <property type="entry name" value="METALLO-BETA-LACTAMASE DOMAIN-CONTAINING PROTEIN"/>
    <property type="match status" value="1"/>
</dbReference>
<evidence type="ECO:0000313" key="3">
    <source>
        <dbReference type="Proteomes" id="UP000267049"/>
    </source>
</evidence>
<organism evidence="2 3">
    <name type="scientific">Montanilutibacter psychrotolerans</name>
    <dbReference type="NCBI Taxonomy" id="1327343"/>
    <lineage>
        <taxon>Bacteria</taxon>
        <taxon>Pseudomonadati</taxon>
        <taxon>Pseudomonadota</taxon>
        <taxon>Gammaproteobacteria</taxon>
        <taxon>Lysobacterales</taxon>
        <taxon>Lysobacteraceae</taxon>
        <taxon>Montanilutibacter</taxon>
    </lineage>
</organism>
<dbReference type="GO" id="GO:0005737">
    <property type="term" value="C:cytoplasm"/>
    <property type="evidence" value="ECO:0007669"/>
    <property type="project" value="TreeGrafter"/>
</dbReference>
<dbReference type="Pfam" id="PF13483">
    <property type="entry name" value="Lactamase_B_3"/>
    <property type="match status" value="1"/>
</dbReference>
<accession>A0A3M8SXA1</accession>
<dbReference type="GO" id="GO:0070291">
    <property type="term" value="P:N-acylethanolamine metabolic process"/>
    <property type="evidence" value="ECO:0007669"/>
    <property type="project" value="TreeGrafter"/>
</dbReference>
<protein>
    <submittedName>
        <fullName evidence="2">MBL fold metallo-hydrolase</fullName>
    </submittedName>
</protein>
<keyword evidence="3" id="KW-1185">Reference proteome</keyword>
<dbReference type="SUPFAM" id="SSF56281">
    <property type="entry name" value="Metallo-hydrolase/oxidoreductase"/>
    <property type="match status" value="1"/>
</dbReference>
<comment type="caution">
    <text evidence="2">The sequence shown here is derived from an EMBL/GenBank/DDBJ whole genome shotgun (WGS) entry which is preliminary data.</text>
</comment>
<dbReference type="Proteomes" id="UP000267049">
    <property type="component" value="Unassembled WGS sequence"/>
</dbReference>
<proteinExistence type="predicted"/>
<dbReference type="GO" id="GO:0070290">
    <property type="term" value="F:N-acylphosphatidylethanolamine-specific phospholipase D activity"/>
    <property type="evidence" value="ECO:0007669"/>
    <property type="project" value="TreeGrafter"/>
</dbReference>
<dbReference type="InterPro" id="IPR041141">
    <property type="entry name" value="CmlA_N"/>
</dbReference>
<name>A0A3M8SXA1_9GAMM</name>
<dbReference type="InterPro" id="IPR036866">
    <property type="entry name" value="RibonucZ/Hydroxyglut_hydro"/>
</dbReference>
<keyword evidence="2" id="KW-0378">Hydrolase</keyword>
<dbReference type="GO" id="GO:0070292">
    <property type="term" value="P:N-acylphosphatidylethanolamine metabolic process"/>
    <property type="evidence" value="ECO:0007669"/>
    <property type="project" value="TreeGrafter"/>
</dbReference>
<evidence type="ECO:0000259" key="1">
    <source>
        <dbReference type="Pfam" id="PF18456"/>
    </source>
</evidence>
<dbReference type="EMBL" id="RIBS01000005">
    <property type="protein sequence ID" value="RNF83322.1"/>
    <property type="molecule type" value="Genomic_DNA"/>
</dbReference>
<dbReference type="Gene3D" id="3.60.15.10">
    <property type="entry name" value="Ribonuclease Z/Hydroxyacylglutathione hydrolase-like"/>
    <property type="match status" value="1"/>
</dbReference>